<keyword evidence="3" id="KW-1185">Reference proteome</keyword>
<name>A0A8J2WRU4_9STRA</name>
<gene>
    <name evidence="2" type="ORF">PECAL_1P25060</name>
</gene>
<feature type="region of interest" description="Disordered" evidence="1">
    <location>
        <begin position="191"/>
        <end position="237"/>
    </location>
</feature>
<feature type="region of interest" description="Disordered" evidence="1">
    <location>
        <begin position="395"/>
        <end position="436"/>
    </location>
</feature>
<dbReference type="AlphaFoldDB" id="A0A8J2WRU4"/>
<evidence type="ECO:0000313" key="3">
    <source>
        <dbReference type="Proteomes" id="UP000789595"/>
    </source>
</evidence>
<feature type="region of interest" description="Disordered" evidence="1">
    <location>
        <begin position="1"/>
        <end position="72"/>
    </location>
</feature>
<feature type="region of interest" description="Disordered" evidence="1">
    <location>
        <begin position="281"/>
        <end position="306"/>
    </location>
</feature>
<comment type="caution">
    <text evidence="2">The sequence shown here is derived from an EMBL/GenBank/DDBJ whole genome shotgun (WGS) entry which is preliminary data.</text>
</comment>
<evidence type="ECO:0000313" key="2">
    <source>
        <dbReference type="EMBL" id="CAH0366037.1"/>
    </source>
</evidence>
<accession>A0A8J2WRU4</accession>
<dbReference type="EMBL" id="CAKKNE010000001">
    <property type="protein sequence ID" value="CAH0366037.1"/>
    <property type="molecule type" value="Genomic_DNA"/>
</dbReference>
<feature type="compositionally biased region" description="Basic and acidic residues" evidence="1">
    <location>
        <begin position="29"/>
        <end position="40"/>
    </location>
</feature>
<organism evidence="2 3">
    <name type="scientific">Pelagomonas calceolata</name>
    <dbReference type="NCBI Taxonomy" id="35677"/>
    <lineage>
        <taxon>Eukaryota</taxon>
        <taxon>Sar</taxon>
        <taxon>Stramenopiles</taxon>
        <taxon>Ochrophyta</taxon>
        <taxon>Pelagophyceae</taxon>
        <taxon>Pelagomonadales</taxon>
        <taxon>Pelagomonadaceae</taxon>
        <taxon>Pelagomonas</taxon>
    </lineage>
</organism>
<reference evidence="2" key="1">
    <citation type="submission" date="2021-11" db="EMBL/GenBank/DDBJ databases">
        <authorList>
            <consortium name="Genoscope - CEA"/>
            <person name="William W."/>
        </authorList>
    </citation>
    <scope>NUCLEOTIDE SEQUENCE</scope>
</reference>
<dbReference type="Proteomes" id="UP000789595">
    <property type="component" value="Unassembled WGS sequence"/>
</dbReference>
<feature type="compositionally biased region" description="Low complexity" evidence="1">
    <location>
        <begin position="48"/>
        <end position="62"/>
    </location>
</feature>
<proteinExistence type="predicted"/>
<dbReference type="OrthoDB" id="2423701at2759"/>
<evidence type="ECO:0000256" key="1">
    <source>
        <dbReference type="SAM" id="MobiDB-lite"/>
    </source>
</evidence>
<feature type="compositionally biased region" description="Pro residues" evidence="1">
    <location>
        <begin position="1"/>
        <end position="10"/>
    </location>
</feature>
<protein>
    <submittedName>
        <fullName evidence="2">Uncharacterized protein</fullName>
    </submittedName>
</protein>
<sequence length="596" mass="64478">MQPSPRPSPRLSPRISIPKLPIGGGLRSKTLDEKRRAFQERRRKAAAERAAQAARARAAAAASDDGGLSQQHQEVLMKLMEEFPNETPEELSARFAEMMRTGGVAPPPSMVPVDPQRQQRVLEELLQQYPDKPLEELAMMATERLEGKAPATPAMPGMPAMMPGTPGTPGMGAPMGMPGMPFMGMGLPGMPFPGAATPGAPWDDAQPQPTKKAPAETPEQAQKRARARARRANPDATEAELDVLALDHVPQARSAKRPPAQRTMTPAENYRRAVADVKRERPGLGDPEAVGRAALSKLQSPRAADRKTEAALEALRALPPAKRQQKILLDLLEEFPDRPLEELAAEAAARLDAVARPPGAEPGVDADLIKELARRHPDKSPAEVAAVATRIAAERATRDRTAGSNAAAASVPKKKTSGGLETIEESPNEKKKPPPVDKAALEAFAKMQSGGKAPGIDEVRELVCRTLRDDPFADPDKKDPGLLSDMAKLGEAGVARVEAREKALAEASERRKATRDALSQAQVVENKMMARVLRGSSQDVQLLVRHPGLWERWLGKLRKRGFFDGVDEGSPEFDERVRKALRAFARSPGVREFDSG</sequence>